<comment type="caution">
    <text evidence="1">The sequence shown here is derived from an EMBL/GenBank/DDBJ whole genome shotgun (WGS) entry which is preliminary data.</text>
</comment>
<name>A0AAW9PUU4_9CYAN</name>
<organism evidence="1 2">
    <name type="scientific">Tumidithrix elongata BACA0141</name>
    <dbReference type="NCBI Taxonomy" id="2716417"/>
    <lineage>
        <taxon>Bacteria</taxon>
        <taxon>Bacillati</taxon>
        <taxon>Cyanobacteriota</taxon>
        <taxon>Cyanophyceae</taxon>
        <taxon>Pseudanabaenales</taxon>
        <taxon>Pseudanabaenaceae</taxon>
        <taxon>Tumidithrix</taxon>
        <taxon>Tumidithrix elongata</taxon>
    </lineage>
</organism>
<dbReference type="EMBL" id="JAZBJZ010000016">
    <property type="protein sequence ID" value="MEE3716306.1"/>
    <property type="molecule type" value="Genomic_DNA"/>
</dbReference>
<evidence type="ECO:0000313" key="1">
    <source>
        <dbReference type="EMBL" id="MEE3716306.1"/>
    </source>
</evidence>
<dbReference type="AlphaFoldDB" id="A0AAW9PUU4"/>
<sequence>MKSQLLQLAFEIELQDGEKLTLPSSIVEGIGKGKWLITIQPKSFVAERSHDAFLKSYAPEDEGLYDDYRRC</sequence>
<evidence type="ECO:0000313" key="2">
    <source>
        <dbReference type="Proteomes" id="UP001333818"/>
    </source>
</evidence>
<accession>A0AAW9PUU4</accession>
<keyword evidence="2" id="KW-1185">Reference proteome</keyword>
<proteinExistence type="predicted"/>
<dbReference type="Proteomes" id="UP001333818">
    <property type="component" value="Unassembled WGS sequence"/>
</dbReference>
<gene>
    <name evidence="1" type="ORF">V2H45_06065</name>
</gene>
<reference evidence="1" key="1">
    <citation type="submission" date="2024-01" db="EMBL/GenBank/DDBJ databases">
        <title>Bank of Algae and Cyanobacteria of the Azores (BACA) strain genomes.</title>
        <authorList>
            <person name="Luz R."/>
            <person name="Cordeiro R."/>
            <person name="Fonseca A."/>
            <person name="Goncalves V."/>
        </authorList>
    </citation>
    <scope>NUCLEOTIDE SEQUENCE</scope>
    <source>
        <strain evidence="1">BACA0141</strain>
    </source>
</reference>
<dbReference type="RefSeq" id="WP_330482733.1">
    <property type="nucleotide sequence ID" value="NZ_JAZBJZ010000016.1"/>
</dbReference>
<protein>
    <submittedName>
        <fullName evidence="1">Uncharacterized protein</fullName>
    </submittedName>
</protein>